<keyword evidence="4" id="KW-0804">Transcription</keyword>
<dbReference type="InterPro" id="IPR039425">
    <property type="entry name" value="RNA_pol_sigma-70-like"/>
</dbReference>
<evidence type="ECO:0000259" key="5">
    <source>
        <dbReference type="Pfam" id="PF04542"/>
    </source>
</evidence>
<comment type="similarity">
    <text evidence="1">Belongs to the sigma-70 factor family. ECF subfamily.</text>
</comment>
<dbReference type="CDD" id="cd06171">
    <property type="entry name" value="Sigma70_r4"/>
    <property type="match status" value="1"/>
</dbReference>
<dbReference type="Gene3D" id="1.10.10.10">
    <property type="entry name" value="Winged helix-like DNA-binding domain superfamily/Winged helix DNA-binding domain"/>
    <property type="match status" value="1"/>
</dbReference>
<evidence type="ECO:0000313" key="8">
    <source>
        <dbReference type="Proteomes" id="UP000295632"/>
    </source>
</evidence>
<organism evidence="7 8">
    <name type="scientific">Aureibacillus halotolerans</name>
    <dbReference type="NCBI Taxonomy" id="1508390"/>
    <lineage>
        <taxon>Bacteria</taxon>
        <taxon>Bacillati</taxon>
        <taxon>Bacillota</taxon>
        <taxon>Bacilli</taxon>
        <taxon>Bacillales</taxon>
        <taxon>Bacillaceae</taxon>
        <taxon>Aureibacillus</taxon>
    </lineage>
</organism>
<dbReference type="OrthoDB" id="9784984at2"/>
<sequence length="179" mass="21052">MIVQEDIQAAANGDEEAFQTIVESYGPSLYRAVLGVLRDPEEAKDATQEALIKIYRSLPSFEGRGLKTWMTRIAVNHAIDMKRKKQREYLKWEKACNEPDDPQEAVDFGLIQTELQHRIRERVQDIPERYRGVMVGYYLEGKTYEEMAASLQVKPKSVEIKLYRARQWLRKHWDKEDFE</sequence>
<protein>
    <submittedName>
        <fullName evidence="7">RNA polymerase sigma factor (Sigma-70 family)</fullName>
    </submittedName>
</protein>
<dbReference type="InterPro" id="IPR014284">
    <property type="entry name" value="RNA_pol_sigma-70_dom"/>
</dbReference>
<evidence type="ECO:0000256" key="3">
    <source>
        <dbReference type="ARBA" id="ARBA00023082"/>
    </source>
</evidence>
<dbReference type="PANTHER" id="PTHR43133">
    <property type="entry name" value="RNA POLYMERASE ECF-TYPE SIGMA FACTO"/>
    <property type="match status" value="1"/>
</dbReference>
<dbReference type="InterPro" id="IPR013249">
    <property type="entry name" value="RNA_pol_sigma70_r4_t2"/>
</dbReference>
<dbReference type="EMBL" id="SNYJ01000018">
    <property type="protein sequence ID" value="TDQ36410.1"/>
    <property type="molecule type" value="Genomic_DNA"/>
</dbReference>
<dbReference type="Pfam" id="PF04542">
    <property type="entry name" value="Sigma70_r2"/>
    <property type="match status" value="1"/>
</dbReference>
<dbReference type="Pfam" id="PF08281">
    <property type="entry name" value="Sigma70_r4_2"/>
    <property type="match status" value="1"/>
</dbReference>
<reference evidence="7 8" key="1">
    <citation type="submission" date="2019-03" db="EMBL/GenBank/DDBJ databases">
        <title>Genomic Encyclopedia of Type Strains, Phase IV (KMG-IV): sequencing the most valuable type-strain genomes for metagenomic binning, comparative biology and taxonomic classification.</title>
        <authorList>
            <person name="Goeker M."/>
        </authorList>
    </citation>
    <scope>NUCLEOTIDE SEQUENCE [LARGE SCALE GENOMIC DNA]</scope>
    <source>
        <strain evidence="7 8">DSM 28697</strain>
    </source>
</reference>
<dbReference type="InterPro" id="IPR036388">
    <property type="entry name" value="WH-like_DNA-bd_sf"/>
</dbReference>
<keyword evidence="3" id="KW-0731">Sigma factor</keyword>
<evidence type="ECO:0000259" key="6">
    <source>
        <dbReference type="Pfam" id="PF08281"/>
    </source>
</evidence>
<dbReference type="GO" id="GO:0003677">
    <property type="term" value="F:DNA binding"/>
    <property type="evidence" value="ECO:0007669"/>
    <property type="project" value="InterPro"/>
</dbReference>
<dbReference type="InterPro" id="IPR013325">
    <property type="entry name" value="RNA_pol_sigma_r2"/>
</dbReference>
<evidence type="ECO:0000256" key="1">
    <source>
        <dbReference type="ARBA" id="ARBA00010641"/>
    </source>
</evidence>
<dbReference type="SUPFAM" id="SSF88946">
    <property type="entry name" value="Sigma2 domain of RNA polymerase sigma factors"/>
    <property type="match status" value="1"/>
</dbReference>
<evidence type="ECO:0000256" key="2">
    <source>
        <dbReference type="ARBA" id="ARBA00023015"/>
    </source>
</evidence>
<dbReference type="RefSeq" id="WP_133581700.1">
    <property type="nucleotide sequence ID" value="NZ_SNYJ01000018.1"/>
</dbReference>
<keyword evidence="8" id="KW-1185">Reference proteome</keyword>
<feature type="domain" description="RNA polymerase sigma-70 region 2" evidence="5">
    <location>
        <begin position="21"/>
        <end position="87"/>
    </location>
</feature>
<keyword evidence="2" id="KW-0805">Transcription regulation</keyword>
<dbReference type="AlphaFoldDB" id="A0A4R6TS35"/>
<comment type="caution">
    <text evidence="7">The sequence shown here is derived from an EMBL/GenBank/DDBJ whole genome shotgun (WGS) entry which is preliminary data.</text>
</comment>
<dbReference type="PANTHER" id="PTHR43133:SF51">
    <property type="entry name" value="RNA POLYMERASE SIGMA FACTOR"/>
    <property type="match status" value="1"/>
</dbReference>
<dbReference type="InterPro" id="IPR013324">
    <property type="entry name" value="RNA_pol_sigma_r3/r4-like"/>
</dbReference>
<dbReference type="NCBIfam" id="TIGR02937">
    <property type="entry name" value="sigma70-ECF"/>
    <property type="match status" value="1"/>
</dbReference>
<dbReference type="InterPro" id="IPR007627">
    <property type="entry name" value="RNA_pol_sigma70_r2"/>
</dbReference>
<dbReference type="Gene3D" id="1.10.1740.10">
    <property type="match status" value="1"/>
</dbReference>
<dbReference type="GO" id="GO:0016987">
    <property type="term" value="F:sigma factor activity"/>
    <property type="evidence" value="ECO:0007669"/>
    <property type="project" value="UniProtKB-KW"/>
</dbReference>
<evidence type="ECO:0000256" key="4">
    <source>
        <dbReference type="ARBA" id="ARBA00023163"/>
    </source>
</evidence>
<gene>
    <name evidence="7" type="ORF">EV213_11840</name>
</gene>
<dbReference type="GO" id="GO:0006352">
    <property type="term" value="P:DNA-templated transcription initiation"/>
    <property type="evidence" value="ECO:0007669"/>
    <property type="project" value="InterPro"/>
</dbReference>
<name>A0A4R6TS35_9BACI</name>
<evidence type="ECO:0000313" key="7">
    <source>
        <dbReference type="EMBL" id="TDQ36410.1"/>
    </source>
</evidence>
<dbReference type="Proteomes" id="UP000295632">
    <property type="component" value="Unassembled WGS sequence"/>
</dbReference>
<dbReference type="SUPFAM" id="SSF88659">
    <property type="entry name" value="Sigma3 and sigma4 domains of RNA polymerase sigma factors"/>
    <property type="match status" value="1"/>
</dbReference>
<proteinExistence type="inferred from homology"/>
<feature type="domain" description="RNA polymerase sigma factor 70 region 4 type 2" evidence="6">
    <location>
        <begin position="118"/>
        <end position="169"/>
    </location>
</feature>
<accession>A0A4R6TS35</accession>